<proteinExistence type="inferred from homology"/>
<evidence type="ECO:0000313" key="12">
    <source>
        <dbReference type="EMBL" id="OYQ25707.1"/>
    </source>
</evidence>
<gene>
    <name evidence="9" type="primary">ftsQ</name>
    <name evidence="12" type="ORF">CHU93_13335</name>
</gene>
<evidence type="ECO:0000256" key="9">
    <source>
        <dbReference type="HAMAP-Rule" id="MF_00911"/>
    </source>
</evidence>
<name>A0A255Y8Z5_9SPHN</name>
<dbReference type="Pfam" id="PF08478">
    <property type="entry name" value="POTRA_1"/>
    <property type="match status" value="1"/>
</dbReference>
<comment type="function">
    <text evidence="9">Essential cell division protein.</text>
</comment>
<keyword evidence="7 9" id="KW-0472">Membrane</keyword>
<keyword evidence="13" id="KW-1185">Reference proteome</keyword>
<dbReference type="GO" id="GO:0032153">
    <property type="term" value="C:cell division site"/>
    <property type="evidence" value="ECO:0007669"/>
    <property type="project" value="UniProtKB-UniRule"/>
</dbReference>
<keyword evidence="3 9" id="KW-0997">Cell inner membrane</keyword>
<dbReference type="GO" id="GO:0005886">
    <property type="term" value="C:plasma membrane"/>
    <property type="evidence" value="ECO:0007669"/>
    <property type="project" value="UniProtKB-SubCell"/>
</dbReference>
<evidence type="ECO:0000256" key="8">
    <source>
        <dbReference type="ARBA" id="ARBA00023306"/>
    </source>
</evidence>
<evidence type="ECO:0000256" key="2">
    <source>
        <dbReference type="ARBA" id="ARBA00022475"/>
    </source>
</evidence>
<dbReference type="OrthoDB" id="9783091at2"/>
<evidence type="ECO:0000256" key="6">
    <source>
        <dbReference type="ARBA" id="ARBA00022989"/>
    </source>
</evidence>
<comment type="similarity">
    <text evidence="9">Belongs to the FtsQ/DivIB family. FtsQ subfamily.</text>
</comment>
<accession>A0A255Y8Z5</accession>
<keyword evidence="6 9" id="KW-1133">Transmembrane helix</keyword>
<evidence type="ECO:0000256" key="5">
    <source>
        <dbReference type="ARBA" id="ARBA00022692"/>
    </source>
</evidence>
<dbReference type="AlphaFoldDB" id="A0A255Y8Z5"/>
<dbReference type="InterPro" id="IPR034746">
    <property type="entry name" value="POTRA"/>
</dbReference>
<feature type="domain" description="POTRA" evidence="11">
    <location>
        <begin position="72"/>
        <end position="140"/>
    </location>
</feature>
<dbReference type="PANTHER" id="PTHR35851">
    <property type="entry name" value="CELL DIVISION PROTEIN FTSQ"/>
    <property type="match status" value="1"/>
</dbReference>
<dbReference type="InterPro" id="IPR013685">
    <property type="entry name" value="POTRA_FtsQ_type"/>
</dbReference>
<evidence type="ECO:0000256" key="7">
    <source>
        <dbReference type="ARBA" id="ARBA00023136"/>
    </source>
</evidence>
<dbReference type="PANTHER" id="PTHR35851:SF1">
    <property type="entry name" value="CELL DIVISION PROTEIN FTSQ"/>
    <property type="match status" value="1"/>
</dbReference>
<dbReference type="EMBL" id="NOXT01000121">
    <property type="protein sequence ID" value="OYQ25707.1"/>
    <property type="molecule type" value="Genomic_DNA"/>
</dbReference>
<dbReference type="GO" id="GO:0043093">
    <property type="term" value="P:FtsZ-dependent cytokinesis"/>
    <property type="evidence" value="ECO:0007669"/>
    <property type="project" value="UniProtKB-UniRule"/>
</dbReference>
<dbReference type="Proteomes" id="UP000216991">
    <property type="component" value="Unassembled WGS sequence"/>
</dbReference>
<evidence type="ECO:0000256" key="3">
    <source>
        <dbReference type="ARBA" id="ARBA00022519"/>
    </source>
</evidence>
<dbReference type="InterPro" id="IPR005548">
    <property type="entry name" value="Cell_div_FtsQ/DivIB_C"/>
</dbReference>
<evidence type="ECO:0000256" key="4">
    <source>
        <dbReference type="ARBA" id="ARBA00022618"/>
    </source>
</evidence>
<dbReference type="Pfam" id="PF03799">
    <property type="entry name" value="FtsQ_DivIB_C"/>
    <property type="match status" value="1"/>
</dbReference>
<evidence type="ECO:0000259" key="11">
    <source>
        <dbReference type="PROSITE" id="PS51779"/>
    </source>
</evidence>
<dbReference type="HAMAP" id="MF_00911">
    <property type="entry name" value="FtsQ_subfam"/>
    <property type="match status" value="1"/>
</dbReference>
<sequence length="292" mass="31660">MTAAVLKRGAPPPKRARSKATSPANARPPVTRRQLLLGLGGLCAVALAVMILMGVPQRIWAGFVEWTAARGWEVRHVELTGAREQNRLAIYNAVLNGPSNAMLDTDLDDVRTRLRALPWIADASVQRRLPDTLVIEVTERKPVALWQLHGQLAAIDISGRVLARDRLERWNDLPILVGPGANARVRDALELIAATPLGRDMFAATLVGGRRWDLRFKSGEVLALPDQPGQARAALASFARLDAKGPDRLLGGRFTRFDMRLPGRMIVAGPAVAESLAAAEKARRAAAQAQAI</sequence>
<dbReference type="GO" id="GO:0090529">
    <property type="term" value="P:cell septum assembly"/>
    <property type="evidence" value="ECO:0007669"/>
    <property type="project" value="InterPro"/>
</dbReference>
<evidence type="ECO:0000256" key="10">
    <source>
        <dbReference type="SAM" id="MobiDB-lite"/>
    </source>
</evidence>
<reference evidence="12 13" key="1">
    <citation type="submission" date="2017-07" db="EMBL/GenBank/DDBJ databases">
        <title>Sandarakinorhabdus cyanobacteriorum sp. nov., a novel bacterium isolated from cyanobacterial aggregates in a eutrophic lake.</title>
        <authorList>
            <person name="Cai H."/>
        </authorList>
    </citation>
    <scope>NUCLEOTIDE SEQUENCE [LARGE SCALE GENOMIC DNA]</scope>
    <source>
        <strain evidence="12 13">TH057</strain>
    </source>
</reference>
<feature type="region of interest" description="Disordered" evidence="10">
    <location>
        <begin position="1"/>
        <end position="27"/>
    </location>
</feature>
<dbReference type="Gene3D" id="3.10.20.310">
    <property type="entry name" value="membrane protein fhac"/>
    <property type="match status" value="1"/>
</dbReference>
<dbReference type="PROSITE" id="PS51779">
    <property type="entry name" value="POTRA"/>
    <property type="match status" value="1"/>
</dbReference>
<keyword evidence="2 9" id="KW-1003">Cell membrane</keyword>
<comment type="caution">
    <text evidence="12">The sequence shown here is derived from an EMBL/GenBank/DDBJ whole genome shotgun (WGS) entry which is preliminary data.</text>
</comment>
<feature type="transmembrane region" description="Helical" evidence="9">
    <location>
        <begin position="35"/>
        <end position="55"/>
    </location>
</feature>
<evidence type="ECO:0000313" key="13">
    <source>
        <dbReference type="Proteomes" id="UP000216991"/>
    </source>
</evidence>
<evidence type="ECO:0000256" key="1">
    <source>
        <dbReference type="ARBA" id="ARBA00004370"/>
    </source>
</evidence>
<keyword evidence="5 9" id="KW-0812">Transmembrane</keyword>
<dbReference type="RefSeq" id="WP_094474657.1">
    <property type="nucleotide sequence ID" value="NZ_NOXT01000121.1"/>
</dbReference>
<keyword evidence="4 9" id="KW-0132">Cell division</keyword>
<dbReference type="InterPro" id="IPR026579">
    <property type="entry name" value="FtsQ"/>
</dbReference>
<keyword evidence="8 9" id="KW-0131">Cell cycle</keyword>
<protein>
    <recommendedName>
        <fullName evidence="9">Cell division protein FtsQ</fullName>
    </recommendedName>
</protein>
<organism evidence="12 13">
    <name type="scientific">Sandarakinorhabdus cyanobacteriorum</name>
    <dbReference type="NCBI Taxonomy" id="1981098"/>
    <lineage>
        <taxon>Bacteria</taxon>
        <taxon>Pseudomonadati</taxon>
        <taxon>Pseudomonadota</taxon>
        <taxon>Alphaproteobacteria</taxon>
        <taxon>Sphingomonadales</taxon>
        <taxon>Sphingosinicellaceae</taxon>
        <taxon>Sandarakinorhabdus</taxon>
    </lineage>
</organism>
<comment type="subcellular location">
    <subcellularLocation>
        <location evidence="9">Cell inner membrane</location>
        <topology evidence="9">Single-pass type II membrane protein</topology>
    </subcellularLocation>
    <subcellularLocation>
        <location evidence="1">Membrane</location>
    </subcellularLocation>
    <text evidence="9">Localizes to the division septum.</text>
</comment>